<reference evidence="1 2" key="1">
    <citation type="journal article" date="2019" name="Commun. Biol.">
        <title>The bagworm genome reveals a unique fibroin gene that provides high tensile strength.</title>
        <authorList>
            <person name="Kono N."/>
            <person name="Nakamura H."/>
            <person name="Ohtoshi R."/>
            <person name="Tomita M."/>
            <person name="Numata K."/>
            <person name="Arakawa K."/>
        </authorList>
    </citation>
    <scope>NUCLEOTIDE SEQUENCE [LARGE SCALE GENOMIC DNA]</scope>
</reference>
<keyword evidence="2" id="KW-1185">Reference proteome</keyword>
<comment type="caution">
    <text evidence="1">The sequence shown here is derived from an EMBL/GenBank/DDBJ whole genome shotgun (WGS) entry which is preliminary data.</text>
</comment>
<gene>
    <name evidence="1" type="ORF">EVAR_81782_1</name>
</gene>
<dbReference type="EMBL" id="BGZK01000173">
    <property type="protein sequence ID" value="GBP25898.1"/>
    <property type="molecule type" value="Genomic_DNA"/>
</dbReference>
<organism evidence="1 2">
    <name type="scientific">Eumeta variegata</name>
    <name type="common">Bagworm moth</name>
    <name type="synonym">Eumeta japonica</name>
    <dbReference type="NCBI Taxonomy" id="151549"/>
    <lineage>
        <taxon>Eukaryota</taxon>
        <taxon>Metazoa</taxon>
        <taxon>Ecdysozoa</taxon>
        <taxon>Arthropoda</taxon>
        <taxon>Hexapoda</taxon>
        <taxon>Insecta</taxon>
        <taxon>Pterygota</taxon>
        <taxon>Neoptera</taxon>
        <taxon>Endopterygota</taxon>
        <taxon>Lepidoptera</taxon>
        <taxon>Glossata</taxon>
        <taxon>Ditrysia</taxon>
        <taxon>Tineoidea</taxon>
        <taxon>Psychidae</taxon>
        <taxon>Oiketicinae</taxon>
        <taxon>Eumeta</taxon>
    </lineage>
</organism>
<dbReference type="AlphaFoldDB" id="A0A4C1UHK2"/>
<evidence type="ECO:0000313" key="1">
    <source>
        <dbReference type="EMBL" id="GBP25898.1"/>
    </source>
</evidence>
<name>A0A4C1UHK2_EUMVA</name>
<accession>A0A4C1UHK2</accession>
<protein>
    <submittedName>
        <fullName evidence="1">Uncharacterized protein</fullName>
    </submittedName>
</protein>
<evidence type="ECO:0000313" key="2">
    <source>
        <dbReference type="Proteomes" id="UP000299102"/>
    </source>
</evidence>
<sequence>MEFYEPVARTSASRPTRGGVVRLSRRTIVEGLSSRTQSVDLRTFKHIAFHDYFTNVRVRPSRRVRPSMNYVTRISWCRHSWSGSLTSSPTV</sequence>
<dbReference type="Proteomes" id="UP000299102">
    <property type="component" value="Unassembled WGS sequence"/>
</dbReference>
<proteinExistence type="predicted"/>